<dbReference type="AlphaFoldDB" id="A0A927MG58"/>
<proteinExistence type="predicted"/>
<evidence type="ECO:0000313" key="3">
    <source>
        <dbReference type="Proteomes" id="UP000658225"/>
    </source>
</evidence>
<reference evidence="2" key="1">
    <citation type="submission" date="2020-10" db="EMBL/GenBank/DDBJ databases">
        <title>Genomic Encyclopedia of Type Strains, Phase IV (KMG-IV): sequencing the most valuable type-strain genomes for metagenomic binning, comparative biology and taxonomic classification.</title>
        <authorList>
            <person name="Goeker M."/>
        </authorList>
    </citation>
    <scope>NUCLEOTIDE SEQUENCE</scope>
    <source>
        <strain evidence="2">DSM 13886</strain>
    </source>
</reference>
<protein>
    <submittedName>
        <fullName evidence="2">Uncharacterized protein</fullName>
    </submittedName>
</protein>
<feature type="region of interest" description="Disordered" evidence="1">
    <location>
        <begin position="29"/>
        <end position="56"/>
    </location>
</feature>
<accession>A0A927MG58</accession>
<gene>
    <name evidence="2" type="ORF">H4683_000230</name>
</gene>
<keyword evidence="3" id="KW-1185">Reference proteome</keyword>
<dbReference type="Proteomes" id="UP000658225">
    <property type="component" value="Unassembled WGS sequence"/>
</dbReference>
<evidence type="ECO:0000313" key="2">
    <source>
        <dbReference type="EMBL" id="MBE1553161.1"/>
    </source>
</evidence>
<dbReference type="RefSeq" id="WP_192596981.1">
    <property type="nucleotide sequence ID" value="NZ_JADBEL010000001.1"/>
</dbReference>
<evidence type="ECO:0000256" key="1">
    <source>
        <dbReference type="SAM" id="MobiDB-lite"/>
    </source>
</evidence>
<sequence>MERLPIDPVEMERRQNKDFIAALKMIGEGGPIYDQPESSSQEPLGYDEEQLPRYYQ</sequence>
<comment type="caution">
    <text evidence="2">The sequence shown here is derived from an EMBL/GenBank/DDBJ whole genome shotgun (WGS) entry which is preliminary data.</text>
</comment>
<dbReference type="EMBL" id="JADBEL010000001">
    <property type="protein sequence ID" value="MBE1553161.1"/>
    <property type="molecule type" value="Genomic_DNA"/>
</dbReference>
<organism evidence="2 3">
    <name type="scientific">Sporosarcina limicola</name>
    <dbReference type="NCBI Taxonomy" id="34101"/>
    <lineage>
        <taxon>Bacteria</taxon>
        <taxon>Bacillati</taxon>
        <taxon>Bacillota</taxon>
        <taxon>Bacilli</taxon>
        <taxon>Bacillales</taxon>
        <taxon>Caryophanaceae</taxon>
        <taxon>Sporosarcina</taxon>
    </lineage>
</organism>
<name>A0A927MG58_9BACL</name>